<evidence type="ECO:0000256" key="4">
    <source>
        <dbReference type="ARBA" id="ARBA00023163"/>
    </source>
</evidence>
<organism evidence="7 8">
    <name type="scientific">Lolium multiflorum</name>
    <name type="common">Italian ryegrass</name>
    <name type="synonym">Lolium perenne subsp. multiflorum</name>
    <dbReference type="NCBI Taxonomy" id="4521"/>
    <lineage>
        <taxon>Eukaryota</taxon>
        <taxon>Viridiplantae</taxon>
        <taxon>Streptophyta</taxon>
        <taxon>Embryophyta</taxon>
        <taxon>Tracheophyta</taxon>
        <taxon>Spermatophyta</taxon>
        <taxon>Magnoliopsida</taxon>
        <taxon>Liliopsida</taxon>
        <taxon>Poales</taxon>
        <taxon>Poaceae</taxon>
        <taxon>BOP clade</taxon>
        <taxon>Pooideae</taxon>
        <taxon>Poodae</taxon>
        <taxon>Poeae</taxon>
        <taxon>Poeae Chloroplast Group 2 (Poeae type)</taxon>
        <taxon>Loliodinae</taxon>
        <taxon>Loliinae</taxon>
        <taxon>Lolium</taxon>
    </lineage>
</organism>
<dbReference type="EMBL" id="JAUUTY010000004">
    <property type="protein sequence ID" value="KAK1645857.1"/>
    <property type="molecule type" value="Genomic_DNA"/>
</dbReference>
<protein>
    <recommendedName>
        <fullName evidence="6">TF-B3 domain-containing protein</fullName>
    </recommendedName>
</protein>
<sequence length="290" mass="32483">MQSAAESMNNSRVLHQPLEMQASISRVNGVPMESPPTERQRRFQVDKSCQSNINMIISSFESYEDSLSSEDDYGVHDVPGSNFIAGKKNMPSTSHSQKEQLKDGYITTRKTKLTSVQKVAVKQKVQSIRSEIPIFVAVMCKSSVESGFSVAFPSYYAKNYLGRVPNMYLQVHGQKYAVRFDEGPQDKRLRSGWKKFVQDNNLKIGDICLFELLSNQRIRTMEVYITPVNGGNLSISRTADVAEFPDAEVSEEMLTQRIDGEEEPEAMGFPHPWLARQVAARNGDGAAATK</sequence>
<evidence type="ECO:0000256" key="1">
    <source>
        <dbReference type="ARBA" id="ARBA00004123"/>
    </source>
</evidence>
<dbReference type="Gene3D" id="2.40.330.10">
    <property type="entry name" value="DNA-binding pseudobarrel domain"/>
    <property type="match status" value="1"/>
</dbReference>
<dbReference type="InterPro" id="IPR044837">
    <property type="entry name" value="REM16-like"/>
</dbReference>
<dbReference type="SUPFAM" id="SSF101936">
    <property type="entry name" value="DNA-binding pseudobarrel domain"/>
    <property type="match status" value="1"/>
</dbReference>
<dbReference type="InterPro" id="IPR003340">
    <property type="entry name" value="B3_DNA-bd"/>
</dbReference>
<feature type="domain" description="TF-B3" evidence="6">
    <location>
        <begin position="135"/>
        <end position="229"/>
    </location>
</feature>
<evidence type="ECO:0000313" key="8">
    <source>
        <dbReference type="Proteomes" id="UP001231189"/>
    </source>
</evidence>
<evidence type="ECO:0000256" key="3">
    <source>
        <dbReference type="ARBA" id="ARBA00023125"/>
    </source>
</evidence>
<evidence type="ECO:0000259" key="6">
    <source>
        <dbReference type="PROSITE" id="PS50863"/>
    </source>
</evidence>
<keyword evidence="5" id="KW-0539">Nucleus</keyword>
<comment type="subcellular location">
    <subcellularLocation>
        <location evidence="1">Nucleus</location>
    </subcellularLocation>
</comment>
<accession>A0AAD8W9I6</accession>
<evidence type="ECO:0000256" key="2">
    <source>
        <dbReference type="ARBA" id="ARBA00023015"/>
    </source>
</evidence>
<evidence type="ECO:0000313" key="7">
    <source>
        <dbReference type="EMBL" id="KAK1645857.1"/>
    </source>
</evidence>
<dbReference type="Proteomes" id="UP001231189">
    <property type="component" value="Unassembled WGS sequence"/>
</dbReference>
<dbReference type="InterPro" id="IPR015300">
    <property type="entry name" value="DNA-bd_pseudobarrel_sf"/>
</dbReference>
<keyword evidence="4" id="KW-0804">Transcription</keyword>
<dbReference type="Pfam" id="PF02362">
    <property type="entry name" value="B3"/>
    <property type="match status" value="1"/>
</dbReference>
<name>A0AAD8W9I6_LOLMU</name>
<dbReference type="PANTHER" id="PTHR31391:SF144">
    <property type="entry name" value="TF-B3 DOMAIN-CONTAINING PROTEIN"/>
    <property type="match status" value="1"/>
</dbReference>
<evidence type="ECO:0000256" key="5">
    <source>
        <dbReference type="ARBA" id="ARBA00023242"/>
    </source>
</evidence>
<dbReference type="CDD" id="cd10017">
    <property type="entry name" value="B3_DNA"/>
    <property type="match status" value="1"/>
</dbReference>
<keyword evidence="2" id="KW-0805">Transcription regulation</keyword>
<proteinExistence type="predicted"/>
<dbReference type="GO" id="GO:0005634">
    <property type="term" value="C:nucleus"/>
    <property type="evidence" value="ECO:0007669"/>
    <property type="project" value="UniProtKB-SubCell"/>
</dbReference>
<dbReference type="PANTHER" id="PTHR31391">
    <property type="entry name" value="B3 DOMAIN-CONTAINING PROTEIN OS11G0197600-RELATED"/>
    <property type="match status" value="1"/>
</dbReference>
<keyword evidence="8" id="KW-1185">Reference proteome</keyword>
<comment type="caution">
    <text evidence="7">The sequence shown here is derived from an EMBL/GenBank/DDBJ whole genome shotgun (WGS) entry which is preliminary data.</text>
</comment>
<dbReference type="PROSITE" id="PS50863">
    <property type="entry name" value="B3"/>
    <property type="match status" value="1"/>
</dbReference>
<keyword evidence="3" id="KW-0238">DNA-binding</keyword>
<dbReference type="GO" id="GO:0003677">
    <property type="term" value="F:DNA binding"/>
    <property type="evidence" value="ECO:0007669"/>
    <property type="project" value="UniProtKB-KW"/>
</dbReference>
<gene>
    <name evidence="7" type="ORF">QYE76_063662</name>
</gene>
<dbReference type="AlphaFoldDB" id="A0AAD8W9I6"/>
<dbReference type="SMART" id="SM01019">
    <property type="entry name" value="B3"/>
    <property type="match status" value="1"/>
</dbReference>
<reference evidence="7" key="1">
    <citation type="submission" date="2023-07" db="EMBL/GenBank/DDBJ databases">
        <title>A chromosome-level genome assembly of Lolium multiflorum.</title>
        <authorList>
            <person name="Chen Y."/>
            <person name="Copetti D."/>
            <person name="Kolliker R."/>
            <person name="Studer B."/>
        </authorList>
    </citation>
    <scope>NUCLEOTIDE SEQUENCE</scope>
    <source>
        <strain evidence="7">02402/16</strain>
        <tissue evidence="7">Leaf</tissue>
    </source>
</reference>